<dbReference type="SUPFAM" id="SSF47336">
    <property type="entry name" value="ACP-like"/>
    <property type="match status" value="1"/>
</dbReference>
<keyword evidence="3" id="KW-1185">Reference proteome</keyword>
<proteinExistence type="predicted"/>
<evidence type="ECO:0000313" key="2">
    <source>
        <dbReference type="EMBL" id="BCK86500.1"/>
    </source>
</evidence>
<evidence type="ECO:0000313" key="3">
    <source>
        <dbReference type="Proteomes" id="UP001320326"/>
    </source>
</evidence>
<gene>
    <name evidence="2" type="ORF">MIZ01_0262</name>
</gene>
<dbReference type="Proteomes" id="UP001320326">
    <property type="component" value="Chromosome"/>
</dbReference>
<protein>
    <recommendedName>
        <fullName evidence="1">Carrier domain-containing protein</fullName>
    </recommendedName>
</protein>
<dbReference type="EMBL" id="AP023423">
    <property type="protein sequence ID" value="BCK86500.1"/>
    <property type="molecule type" value="Genomic_DNA"/>
</dbReference>
<reference evidence="2 3" key="1">
    <citation type="journal article" date="2022" name="Int. J. Syst. Evol. Microbiol.">
        <title>&lt;i&gt;Sideroxyarcus emersonii&lt;/i&gt; gen. nov. sp. nov., a neutrophilic, microaerobic iron- and thiosulfate-oxidizing bacterium isolated from iron-rich wetland sediment.</title>
        <authorList>
            <person name="Kato S."/>
            <person name="Itoh T."/>
            <person name="Iino T."/>
            <person name="Ohkuma M."/>
        </authorList>
    </citation>
    <scope>NUCLEOTIDE SEQUENCE [LARGE SCALE GENOMIC DNA]</scope>
    <source>
        <strain evidence="2 3">MIZ01</strain>
    </source>
</reference>
<accession>A0AAN2BXU1</accession>
<sequence length="90" mass="10056">MNDNDTAFRDELKALILAAVDKDEPAGGLRDDEPWFGPGSRLELDSLDALQISMAIQKKYGVRMPDSKETRRALVSLLALAEHLRKHRPA</sequence>
<dbReference type="RefSeq" id="WP_237247677.1">
    <property type="nucleotide sequence ID" value="NZ_AP023423.1"/>
</dbReference>
<dbReference type="KEGG" id="seme:MIZ01_0262"/>
<dbReference type="PROSITE" id="PS50075">
    <property type="entry name" value="CARRIER"/>
    <property type="match status" value="1"/>
</dbReference>
<dbReference type="InterPro" id="IPR009081">
    <property type="entry name" value="PP-bd_ACP"/>
</dbReference>
<name>A0AAN2BXU1_9PROT</name>
<dbReference type="AlphaFoldDB" id="A0AAN2BXU1"/>
<dbReference type="Gene3D" id="1.10.1200.10">
    <property type="entry name" value="ACP-like"/>
    <property type="match status" value="1"/>
</dbReference>
<dbReference type="Pfam" id="PF00550">
    <property type="entry name" value="PP-binding"/>
    <property type="match status" value="1"/>
</dbReference>
<dbReference type="InterPro" id="IPR036736">
    <property type="entry name" value="ACP-like_sf"/>
</dbReference>
<organism evidence="2 3">
    <name type="scientific">Sideroxyarcus emersonii</name>
    <dbReference type="NCBI Taxonomy" id="2764705"/>
    <lineage>
        <taxon>Bacteria</taxon>
        <taxon>Pseudomonadati</taxon>
        <taxon>Pseudomonadota</taxon>
        <taxon>Betaproteobacteria</taxon>
        <taxon>Nitrosomonadales</taxon>
        <taxon>Gallionellaceae</taxon>
        <taxon>Sideroxyarcus</taxon>
    </lineage>
</organism>
<evidence type="ECO:0000259" key="1">
    <source>
        <dbReference type="PROSITE" id="PS50075"/>
    </source>
</evidence>
<feature type="domain" description="Carrier" evidence="1">
    <location>
        <begin position="7"/>
        <end position="88"/>
    </location>
</feature>